<dbReference type="Proteomes" id="UP000015750">
    <property type="component" value="Unassembled WGS sequence"/>
</dbReference>
<feature type="transmembrane region" description="Helical" evidence="1">
    <location>
        <begin position="275"/>
        <end position="297"/>
    </location>
</feature>
<evidence type="ECO:0000256" key="1">
    <source>
        <dbReference type="SAM" id="Phobius"/>
    </source>
</evidence>
<evidence type="ECO:0008006" key="4">
    <source>
        <dbReference type="Google" id="ProtNLM"/>
    </source>
</evidence>
<gene>
    <name evidence="2" type="ORF">D358_01189</name>
</gene>
<feature type="transmembrane region" description="Helical" evidence="1">
    <location>
        <begin position="100"/>
        <end position="121"/>
    </location>
</feature>
<comment type="caution">
    <text evidence="2">The sequence shown here is derived from an EMBL/GenBank/DDBJ whole genome shotgun (WGS) entry which is preliminary data.</text>
</comment>
<keyword evidence="1" id="KW-0812">Transmembrane</keyword>
<accession>A0ABC9TK96</accession>
<sequence length="661" mass="74970">MVDGGLLDKGSQVVNWMFVELPFFLLRMGATFFLICENVMNQSDYFAGKQQEAYDYSVKIINGFGGKGVVAGSLIGLGITLSAFYLLYCYFSKTKNFSKSLLHYIGVIALFGLWFGSVTTIDPETKQETKHTGAIFLIDSVSDITKEVQSKFTASANFGTTQGEEKDGVYQSPMFDATVNQTFNYVNSGSLDGKMQNGKKIDYKKLLEKPDLEKKEKEEFIKERKTYIDKLQDENPYFKQDTAKTLEKSFAVWTGIANLLLLAFPVMYINVMLSVIQLVVVVLILFFPVVVLASFFPKCQMVLFKFLKALFGVLFLPIVFGIFLSVLFWVNKLIDGAFLGLAGKINGSLLEVLSGGFVYLIAGIASVVVKLIFLRKLWKNRYSILAYFSDHQIEQPMLERRLNEKTKEVAKRTGEVGVGTVQTGVGAFTGNIPLVLDGVGHILPQQDKALNLGRDHFIDENGQFAGMKAGLNSLLNKNNEEEELPELDTPNENEVFEELEEQPVEEELQENEVPVFDEELTPEEESFEEKDSSLEELDTPFYHENEELQEENDFDIDPVVEKEMEQLQEDQPLQEDEKEMLADKLTVTVDNFDELAFAREEKAYFDQEENSELLATYSGETMNNVYSFTKSQEYYDSLEETEKEFFGSTIGEEDNEYIEGW</sequence>
<protein>
    <recommendedName>
        <fullName evidence="4">ATP synthase F0, A subunit</fullName>
    </recommendedName>
</protein>
<dbReference type="EMBL" id="ATIR01000031">
    <property type="protein sequence ID" value="EPI09444.1"/>
    <property type="molecule type" value="Genomic_DNA"/>
</dbReference>
<name>A0ABC9TK96_ENTFL</name>
<feature type="transmembrane region" description="Helical" evidence="1">
    <location>
        <begin position="309"/>
        <end position="330"/>
    </location>
</feature>
<feature type="transmembrane region" description="Helical" evidence="1">
    <location>
        <begin position="16"/>
        <end position="36"/>
    </location>
</feature>
<feature type="transmembrane region" description="Helical" evidence="1">
    <location>
        <begin position="350"/>
        <end position="373"/>
    </location>
</feature>
<evidence type="ECO:0000313" key="3">
    <source>
        <dbReference type="Proteomes" id="UP000015750"/>
    </source>
</evidence>
<proteinExistence type="predicted"/>
<organism evidence="2 3">
    <name type="scientific">Enterococcus faecalis RP2S-4</name>
    <dbReference type="NCBI Taxonomy" id="1244145"/>
    <lineage>
        <taxon>Bacteria</taxon>
        <taxon>Bacillati</taxon>
        <taxon>Bacillota</taxon>
        <taxon>Bacilli</taxon>
        <taxon>Lactobacillales</taxon>
        <taxon>Enterococcaceae</taxon>
        <taxon>Enterococcus</taxon>
    </lineage>
</organism>
<feature type="transmembrane region" description="Helical" evidence="1">
    <location>
        <begin position="250"/>
        <end position="269"/>
    </location>
</feature>
<feature type="transmembrane region" description="Helical" evidence="1">
    <location>
        <begin position="69"/>
        <end position="88"/>
    </location>
</feature>
<reference evidence="2 3" key="1">
    <citation type="submission" date="2013-06" db="EMBL/GenBank/DDBJ databases">
        <authorList>
            <person name="Weinstock G."/>
            <person name="Sodergren E."/>
            <person name="Lobos E.A."/>
            <person name="Fulton L."/>
            <person name="Fulton R."/>
            <person name="Courtney L."/>
            <person name="Fronick C."/>
            <person name="O'Laughlin M."/>
            <person name="Godfrey J."/>
            <person name="Wilson R.M."/>
            <person name="Miner T."/>
            <person name="Farmer C."/>
            <person name="Delehaunty K."/>
            <person name="Cordes M."/>
            <person name="Minx P."/>
            <person name="Tomlinson C."/>
            <person name="Chen J."/>
            <person name="Wollam A."/>
            <person name="Pepin K.H."/>
            <person name="Bhonagiri V."/>
            <person name="Zhang X."/>
            <person name="Warren W."/>
            <person name="Mitreva M."/>
            <person name="Mardis E.R."/>
            <person name="Wilson R.K."/>
        </authorList>
    </citation>
    <scope>NUCLEOTIDE SEQUENCE [LARGE SCALE GENOMIC DNA]</scope>
    <source>
        <strain evidence="2 3">RP2S-4</strain>
    </source>
</reference>
<keyword evidence="1" id="KW-1133">Transmembrane helix</keyword>
<keyword evidence="1" id="KW-0472">Membrane</keyword>
<dbReference type="AlphaFoldDB" id="A0ABC9TK96"/>
<evidence type="ECO:0000313" key="2">
    <source>
        <dbReference type="EMBL" id="EPI09444.1"/>
    </source>
</evidence>